<reference evidence="3 4" key="1">
    <citation type="journal article" date="2014" name="Genome Announc.">
        <title>Genome Sequence of Afipia felis Strain 76713, Isolated in Hospital Water Using an Amoeba Co-Culture Procedure.</title>
        <authorList>
            <person name="Benamar S."/>
            <person name="La Scola B."/>
            <person name="Croce O."/>
        </authorList>
    </citation>
    <scope>NUCLEOTIDE SEQUENCE [LARGE SCALE GENOMIC DNA]</scope>
    <source>
        <strain evidence="3 4">76713</strain>
    </source>
</reference>
<dbReference type="InterPro" id="IPR018637">
    <property type="entry name" value="DUF2059"/>
</dbReference>
<feature type="chain" id="PRO_5001860787" description="DUF2059 domain-containing protein" evidence="1">
    <location>
        <begin position="24"/>
        <end position="167"/>
    </location>
</feature>
<dbReference type="RefSeq" id="WP_009339152.1">
    <property type="nucleotide sequence ID" value="NZ_CCAZ020000001.1"/>
</dbReference>
<evidence type="ECO:0000313" key="3">
    <source>
        <dbReference type="EMBL" id="CEG08384.1"/>
    </source>
</evidence>
<keyword evidence="1" id="KW-0732">Signal</keyword>
<organism evidence="3 4">
    <name type="scientific">Afipia felis</name>
    <name type="common">Cat scratch disease bacillus</name>
    <dbReference type="NCBI Taxonomy" id="1035"/>
    <lineage>
        <taxon>Bacteria</taxon>
        <taxon>Pseudomonadati</taxon>
        <taxon>Pseudomonadota</taxon>
        <taxon>Alphaproteobacteria</taxon>
        <taxon>Hyphomicrobiales</taxon>
        <taxon>Nitrobacteraceae</taxon>
        <taxon>Afipia</taxon>
    </lineage>
</organism>
<evidence type="ECO:0000259" key="2">
    <source>
        <dbReference type="Pfam" id="PF09832"/>
    </source>
</evidence>
<dbReference type="Pfam" id="PF09832">
    <property type="entry name" value="DUF2059"/>
    <property type="match status" value="1"/>
</dbReference>
<sequence>MKKTIYALLAAGFVGVMAGPAFAQSNPNPSPAAIATAKDILHDKHIEELYKEAVPSLVERAKGTLVSSNLNYQKDLNELAPKVAKDLAGGEKEIGEEIAKIYASRFSEQELKDIAAWYKSPLGKKVIEQEPQIFAASRGFMDQWAQTFSQKIIDKFRAEMKARGKAI</sequence>
<evidence type="ECO:0000313" key="4">
    <source>
        <dbReference type="Proteomes" id="UP000035762"/>
    </source>
</evidence>
<protein>
    <recommendedName>
        <fullName evidence="2">DUF2059 domain-containing protein</fullName>
    </recommendedName>
</protein>
<comment type="caution">
    <text evidence="3">The sequence shown here is derived from an EMBL/GenBank/DDBJ whole genome shotgun (WGS) entry which is preliminary data.</text>
</comment>
<gene>
    <name evidence="3" type="ORF">BN961_01799</name>
</gene>
<dbReference type="OrthoDB" id="5510290at2"/>
<feature type="domain" description="DUF2059" evidence="2">
    <location>
        <begin position="93"/>
        <end position="150"/>
    </location>
</feature>
<dbReference type="EMBL" id="CCAZ020000001">
    <property type="protein sequence ID" value="CEG08384.1"/>
    <property type="molecule type" value="Genomic_DNA"/>
</dbReference>
<dbReference type="AlphaFoldDB" id="A0A090MS32"/>
<name>A0A090MS32_AFIFE</name>
<dbReference type="STRING" id="1035.BN961_01799"/>
<keyword evidence="4" id="KW-1185">Reference proteome</keyword>
<feature type="signal peptide" evidence="1">
    <location>
        <begin position="1"/>
        <end position="23"/>
    </location>
</feature>
<dbReference type="Proteomes" id="UP000035762">
    <property type="component" value="Unassembled WGS sequence"/>
</dbReference>
<accession>A0A090MS32</accession>
<proteinExistence type="predicted"/>
<evidence type="ECO:0000256" key="1">
    <source>
        <dbReference type="SAM" id="SignalP"/>
    </source>
</evidence>